<keyword evidence="1" id="KW-1133">Transmembrane helix</keyword>
<gene>
    <name evidence="2" type="ORF">ILP92_15210</name>
</gene>
<sequence>MSDATVWIVIVALGAGTYLIRFSFLGLIGSRPMPALVLKLLRYTAVAIFPGIVAPLVLTPAATGGAFDPARGLAAAITLGVGLATRNMLAAIGAGAASLYTFLWLLG</sequence>
<dbReference type="Proteomes" id="UP000642488">
    <property type="component" value="Unassembled WGS sequence"/>
</dbReference>
<dbReference type="RefSeq" id="WP_198917268.1">
    <property type="nucleotide sequence ID" value="NZ_JAEKPD010000016.1"/>
</dbReference>
<protein>
    <submittedName>
        <fullName evidence="2">AzlD domain-containing protein</fullName>
    </submittedName>
</protein>
<feature type="transmembrane region" description="Helical" evidence="1">
    <location>
        <begin position="88"/>
        <end position="106"/>
    </location>
</feature>
<evidence type="ECO:0000313" key="2">
    <source>
        <dbReference type="EMBL" id="MBJ3764098.1"/>
    </source>
</evidence>
<dbReference type="Pfam" id="PF05437">
    <property type="entry name" value="AzlD"/>
    <property type="match status" value="1"/>
</dbReference>
<keyword evidence="1" id="KW-0812">Transmembrane</keyword>
<dbReference type="EMBL" id="JAEKPD010000016">
    <property type="protein sequence ID" value="MBJ3764098.1"/>
    <property type="molecule type" value="Genomic_DNA"/>
</dbReference>
<comment type="caution">
    <text evidence="2">The sequence shown here is derived from an EMBL/GenBank/DDBJ whole genome shotgun (WGS) entry which is preliminary data.</text>
</comment>
<feature type="transmembrane region" description="Helical" evidence="1">
    <location>
        <begin position="6"/>
        <end position="28"/>
    </location>
</feature>
<keyword evidence="1" id="KW-0472">Membrane</keyword>
<organism evidence="2 3">
    <name type="scientific">Palleronia pontilimi</name>
    <dbReference type="NCBI Taxonomy" id="1964209"/>
    <lineage>
        <taxon>Bacteria</taxon>
        <taxon>Pseudomonadati</taxon>
        <taxon>Pseudomonadota</taxon>
        <taxon>Alphaproteobacteria</taxon>
        <taxon>Rhodobacterales</taxon>
        <taxon>Roseobacteraceae</taxon>
        <taxon>Palleronia</taxon>
    </lineage>
</organism>
<keyword evidence="3" id="KW-1185">Reference proteome</keyword>
<dbReference type="InterPro" id="IPR008407">
    <property type="entry name" value="Brnchd-chn_aa_trnsp_AzlD"/>
</dbReference>
<accession>A0A934IJJ5</accession>
<evidence type="ECO:0000256" key="1">
    <source>
        <dbReference type="SAM" id="Phobius"/>
    </source>
</evidence>
<feature type="transmembrane region" description="Helical" evidence="1">
    <location>
        <begin position="40"/>
        <end position="58"/>
    </location>
</feature>
<name>A0A934IJJ5_9RHOB</name>
<dbReference type="AlphaFoldDB" id="A0A934IJJ5"/>
<proteinExistence type="predicted"/>
<reference evidence="2" key="1">
    <citation type="submission" date="2020-12" db="EMBL/GenBank/DDBJ databases">
        <title>Bacterial taxonomy.</title>
        <authorList>
            <person name="Pan X."/>
        </authorList>
    </citation>
    <scope>NUCLEOTIDE SEQUENCE</scope>
    <source>
        <strain evidence="2">KCTC 52957</strain>
    </source>
</reference>
<evidence type="ECO:0000313" key="3">
    <source>
        <dbReference type="Proteomes" id="UP000642488"/>
    </source>
</evidence>